<dbReference type="AlphaFoldDB" id="A0A1H4RYC6"/>
<dbReference type="SUPFAM" id="SSF56349">
    <property type="entry name" value="DNA breaking-rejoining enzymes"/>
    <property type="match status" value="1"/>
</dbReference>
<evidence type="ECO:0008006" key="5">
    <source>
        <dbReference type="Google" id="ProtNLM"/>
    </source>
</evidence>
<dbReference type="GO" id="GO:0006310">
    <property type="term" value="P:DNA recombination"/>
    <property type="evidence" value="ECO:0007669"/>
    <property type="project" value="UniProtKB-KW"/>
</dbReference>
<dbReference type="EMBL" id="FNTL01000004">
    <property type="protein sequence ID" value="SEC36797.1"/>
    <property type="molecule type" value="Genomic_DNA"/>
</dbReference>
<evidence type="ECO:0000256" key="1">
    <source>
        <dbReference type="ARBA" id="ARBA00023172"/>
    </source>
</evidence>
<protein>
    <recommendedName>
        <fullName evidence="5">Integrase</fullName>
    </recommendedName>
</protein>
<keyword evidence="1" id="KW-0233">DNA recombination</keyword>
<dbReference type="InterPro" id="IPR011010">
    <property type="entry name" value="DNA_brk_join_enz"/>
</dbReference>
<dbReference type="RefSeq" id="WP_240319669.1">
    <property type="nucleotide sequence ID" value="NZ_FNTL01000004.1"/>
</dbReference>
<gene>
    <name evidence="3" type="ORF">SAMN04490220_1457</name>
</gene>
<reference evidence="4" key="1">
    <citation type="submission" date="2016-10" db="EMBL/GenBank/DDBJ databases">
        <authorList>
            <person name="Varghese N."/>
        </authorList>
    </citation>
    <scope>NUCLEOTIDE SEQUENCE [LARGE SCALE GENOMIC DNA]</scope>
    <source>
        <strain evidence="4">DSM 44719</strain>
    </source>
</reference>
<feature type="region of interest" description="Disordered" evidence="2">
    <location>
        <begin position="1"/>
        <end position="20"/>
    </location>
</feature>
<accession>A0A1H4RYC6</accession>
<dbReference type="Proteomes" id="UP000183407">
    <property type="component" value="Unassembled WGS sequence"/>
</dbReference>
<dbReference type="InterPro" id="IPR013762">
    <property type="entry name" value="Integrase-like_cat_sf"/>
</dbReference>
<feature type="compositionally biased region" description="Polar residues" evidence="2">
    <location>
        <begin position="1"/>
        <end position="11"/>
    </location>
</feature>
<sequence>MNNALLVQPSTPAGEPALAGPAIDPIPGDANVLPEHLIAAAGQRGPRFGDDVWDIRPFVPRTTRHTRVDFTTLDDEIAIRTAKEYLHSRLRRAIPASHLSGPSTRPLKITALPREFLQLRVIMQTLTRLGAPRLADVTRNHLEIALAEWKDHPSWATGLVGVLKRLAAHGPFLSADRLAIHPWPGRTGAAVVGRTRSPENATDRIPEHVIAPLIKAAIFYVETASHDILAAQREIATLTAAQGNRQLGHGDVAAAVEAFISRRRAAGRGIPAAPRDHLHRCRDDTVINGIVQTPGHGVIELLTGVGDLVRWQHRLREAADELGYEEGWLDTPISPWPETGQPWRPRLGPWALTKELTHLRTACWITIAYLSGMRDGEVRELGRDCAFTEPGDDGRTRYKLRGRVFKDRRLTGEEAEWVVLEIVHQAVAILLRINDDPTHLFGYRRGSKHRLMSEVPKRISRFRDHCNDLFSTPGTLYIPDDTATLSGADTSAGADPRPPAGGTPWAFNTRQFRRTLAWHIAHQPFGVVAGARQYKHTQIAVFQGYAGTSASGFAAEVAAEQALAQLDYLEDLYRDWNDGGRSGGGAARRVDAEFDRIRRELGDLPGVVARPSRLRTMLAHLTKTLHPGVLGDCFYQRETALCAQRASTLGRPLPLLNMCSTCPNARRSAVHLPRLTTARDQARQALQLADGKPLPPLQQAALANHVAELEHLITLNHSTEPEPA</sequence>
<evidence type="ECO:0000313" key="4">
    <source>
        <dbReference type="Proteomes" id="UP000183407"/>
    </source>
</evidence>
<evidence type="ECO:0000313" key="3">
    <source>
        <dbReference type="EMBL" id="SEC36797.1"/>
    </source>
</evidence>
<dbReference type="GO" id="GO:0003677">
    <property type="term" value="F:DNA binding"/>
    <property type="evidence" value="ECO:0007669"/>
    <property type="project" value="InterPro"/>
</dbReference>
<dbReference type="GO" id="GO:0015074">
    <property type="term" value="P:DNA integration"/>
    <property type="evidence" value="ECO:0007669"/>
    <property type="project" value="InterPro"/>
</dbReference>
<proteinExistence type="predicted"/>
<dbReference type="Gene3D" id="1.10.443.10">
    <property type="entry name" value="Intergrase catalytic core"/>
    <property type="match status" value="1"/>
</dbReference>
<organism evidence="3 4">
    <name type="scientific">Rhodococcus jostii</name>
    <dbReference type="NCBI Taxonomy" id="132919"/>
    <lineage>
        <taxon>Bacteria</taxon>
        <taxon>Bacillati</taxon>
        <taxon>Actinomycetota</taxon>
        <taxon>Actinomycetes</taxon>
        <taxon>Mycobacteriales</taxon>
        <taxon>Nocardiaceae</taxon>
        <taxon>Rhodococcus</taxon>
    </lineage>
</organism>
<evidence type="ECO:0000256" key="2">
    <source>
        <dbReference type="SAM" id="MobiDB-lite"/>
    </source>
</evidence>
<name>A0A1H4RYC6_RHOJO</name>